<accession>A0A9P4I533</accession>
<evidence type="ECO:0000313" key="5">
    <source>
        <dbReference type="Proteomes" id="UP000799772"/>
    </source>
</evidence>
<evidence type="ECO:0000256" key="1">
    <source>
        <dbReference type="SAM" id="MobiDB-lite"/>
    </source>
</evidence>
<gene>
    <name evidence="4" type="ORF">NA57DRAFT_80992</name>
</gene>
<dbReference type="OrthoDB" id="5215637at2759"/>
<organism evidence="4 5">
    <name type="scientific">Rhizodiscina lignyota</name>
    <dbReference type="NCBI Taxonomy" id="1504668"/>
    <lineage>
        <taxon>Eukaryota</taxon>
        <taxon>Fungi</taxon>
        <taxon>Dikarya</taxon>
        <taxon>Ascomycota</taxon>
        <taxon>Pezizomycotina</taxon>
        <taxon>Dothideomycetes</taxon>
        <taxon>Pleosporomycetidae</taxon>
        <taxon>Aulographales</taxon>
        <taxon>Rhizodiscinaceae</taxon>
        <taxon>Rhizodiscina</taxon>
    </lineage>
</organism>
<feature type="signal peptide" evidence="3">
    <location>
        <begin position="1"/>
        <end position="20"/>
    </location>
</feature>
<proteinExistence type="predicted"/>
<feature type="transmembrane region" description="Helical" evidence="2">
    <location>
        <begin position="193"/>
        <end position="214"/>
    </location>
</feature>
<keyword evidence="2" id="KW-0472">Membrane</keyword>
<keyword evidence="2" id="KW-1133">Transmembrane helix</keyword>
<evidence type="ECO:0000256" key="3">
    <source>
        <dbReference type="SAM" id="SignalP"/>
    </source>
</evidence>
<keyword evidence="2" id="KW-0812">Transmembrane</keyword>
<dbReference type="AlphaFoldDB" id="A0A9P4I533"/>
<sequence>MPRVYPKLILLVLLPALIEAACYMPNGTEVPGDSVQPCNQVQNTHSTCCGTNFTKTDLANDICDANGLCQNWVTYPDGRTEKSWYREYCTDQTWNTPFCLKNVCFTNGTEWGKTALSQCSDGTWCCGSDEESTCCQTGSNKFRLAATVGASTSTSTQSTSTTSTPRKTSSTSSASASATSLSRNTSITDGAKAGIAVGVVVGTVALAGFGYLIWRRIKHNSVTSDTLREKGLEPNKSLLPYEIDGNIAPMEADGTPRAEIDGNIARIEADGTPRAELE</sequence>
<evidence type="ECO:0000256" key="2">
    <source>
        <dbReference type="SAM" id="Phobius"/>
    </source>
</evidence>
<evidence type="ECO:0000313" key="4">
    <source>
        <dbReference type="EMBL" id="KAF2093989.1"/>
    </source>
</evidence>
<dbReference type="EMBL" id="ML978136">
    <property type="protein sequence ID" value="KAF2093989.1"/>
    <property type="molecule type" value="Genomic_DNA"/>
</dbReference>
<comment type="caution">
    <text evidence="4">The sequence shown here is derived from an EMBL/GenBank/DDBJ whole genome shotgun (WGS) entry which is preliminary data.</text>
</comment>
<feature type="region of interest" description="Disordered" evidence="1">
    <location>
        <begin position="153"/>
        <end position="183"/>
    </location>
</feature>
<dbReference type="Proteomes" id="UP000799772">
    <property type="component" value="Unassembled WGS sequence"/>
</dbReference>
<feature type="chain" id="PRO_5040416242" description="Mid2 domain-containing protein" evidence="3">
    <location>
        <begin position="21"/>
        <end position="278"/>
    </location>
</feature>
<protein>
    <recommendedName>
        <fullName evidence="6">Mid2 domain-containing protein</fullName>
    </recommendedName>
</protein>
<keyword evidence="5" id="KW-1185">Reference proteome</keyword>
<reference evidence="4" key="1">
    <citation type="journal article" date="2020" name="Stud. Mycol.">
        <title>101 Dothideomycetes genomes: a test case for predicting lifestyles and emergence of pathogens.</title>
        <authorList>
            <person name="Haridas S."/>
            <person name="Albert R."/>
            <person name="Binder M."/>
            <person name="Bloem J."/>
            <person name="Labutti K."/>
            <person name="Salamov A."/>
            <person name="Andreopoulos B."/>
            <person name="Baker S."/>
            <person name="Barry K."/>
            <person name="Bills G."/>
            <person name="Bluhm B."/>
            <person name="Cannon C."/>
            <person name="Castanera R."/>
            <person name="Culley D."/>
            <person name="Daum C."/>
            <person name="Ezra D."/>
            <person name="Gonzalez J."/>
            <person name="Henrissat B."/>
            <person name="Kuo A."/>
            <person name="Liang C."/>
            <person name="Lipzen A."/>
            <person name="Lutzoni F."/>
            <person name="Magnuson J."/>
            <person name="Mondo S."/>
            <person name="Nolan M."/>
            <person name="Ohm R."/>
            <person name="Pangilinan J."/>
            <person name="Park H.-J."/>
            <person name="Ramirez L."/>
            <person name="Alfaro M."/>
            <person name="Sun H."/>
            <person name="Tritt A."/>
            <person name="Yoshinaga Y."/>
            <person name="Zwiers L.-H."/>
            <person name="Turgeon B."/>
            <person name="Goodwin S."/>
            <person name="Spatafora J."/>
            <person name="Crous P."/>
            <person name="Grigoriev I."/>
        </authorList>
    </citation>
    <scope>NUCLEOTIDE SEQUENCE</scope>
    <source>
        <strain evidence="4">CBS 133067</strain>
    </source>
</reference>
<keyword evidence="3" id="KW-0732">Signal</keyword>
<name>A0A9P4I533_9PEZI</name>
<evidence type="ECO:0008006" key="6">
    <source>
        <dbReference type="Google" id="ProtNLM"/>
    </source>
</evidence>